<evidence type="ECO:0000313" key="3">
    <source>
        <dbReference type="Proteomes" id="UP000091820"/>
    </source>
</evidence>
<evidence type="ECO:0000256" key="1">
    <source>
        <dbReference type="SAM" id="Phobius"/>
    </source>
</evidence>
<dbReference type="EnsemblMetazoa" id="GBRI043504-RA">
    <property type="protein sequence ID" value="GBRI043504-PA"/>
    <property type="gene ID" value="GBRI043504"/>
</dbReference>
<keyword evidence="3" id="KW-1185">Reference proteome</keyword>
<sequence length="204" mass="22816">MQIMRLNGNYFRSTTNIGYSTSSINIRKSNIYFRREIHIDQMRSTDRLLVTLYDAYCSDGMHTALRPNASDIKQNLRLACTRTAGGMKTVINSNEAASICHDNCKFCKPRQVLLVSVVFLVIAIVVIVVEDDKYAGDVDIDFLYNNGAVVVVGKYNGAEVRITVDRNVDANVGAAVIGSPSDYHEIELQDNILSILRVTFEEQK</sequence>
<dbReference type="VEuPathDB" id="VectorBase:GBRI043504"/>
<name>A0A1A9X423_9MUSC</name>
<dbReference type="Proteomes" id="UP000091820">
    <property type="component" value="Unassembled WGS sequence"/>
</dbReference>
<reference evidence="3" key="1">
    <citation type="submission" date="2014-03" db="EMBL/GenBank/DDBJ databases">
        <authorList>
            <person name="Aksoy S."/>
            <person name="Warren W."/>
            <person name="Wilson R.K."/>
        </authorList>
    </citation>
    <scope>NUCLEOTIDE SEQUENCE [LARGE SCALE GENOMIC DNA]</scope>
    <source>
        <strain evidence="3">IAEA</strain>
    </source>
</reference>
<keyword evidence="1" id="KW-1133">Transmembrane helix</keyword>
<reference evidence="2" key="2">
    <citation type="submission" date="2020-05" db="UniProtKB">
        <authorList>
            <consortium name="EnsemblMetazoa"/>
        </authorList>
    </citation>
    <scope>IDENTIFICATION</scope>
    <source>
        <strain evidence="2">IAEA</strain>
    </source>
</reference>
<feature type="transmembrane region" description="Helical" evidence="1">
    <location>
        <begin position="112"/>
        <end position="129"/>
    </location>
</feature>
<keyword evidence="1" id="KW-0812">Transmembrane</keyword>
<dbReference type="AlphaFoldDB" id="A0A1A9X423"/>
<accession>A0A1A9X423</accession>
<keyword evidence="1" id="KW-0472">Membrane</keyword>
<organism evidence="2 3">
    <name type="scientific">Glossina brevipalpis</name>
    <dbReference type="NCBI Taxonomy" id="37001"/>
    <lineage>
        <taxon>Eukaryota</taxon>
        <taxon>Metazoa</taxon>
        <taxon>Ecdysozoa</taxon>
        <taxon>Arthropoda</taxon>
        <taxon>Hexapoda</taxon>
        <taxon>Insecta</taxon>
        <taxon>Pterygota</taxon>
        <taxon>Neoptera</taxon>
        <taxon>Endopterygota</taxon>
        <taxon>Diptera</taxon>
        <taxon>Brachycera</taxon>
        <taxon>Muscomorpha</taxon>
        <taxon>Hippoboscoidea</taxon>
        <taxon>Glossinidae</taxon>
        <taxon>Glossina</taxon>
    </lineage>
</organism>
<proteinExistence type="predicted"/>
<evidence type="ECO:0000313" key="2">
    <source>
        <dbReference type="EnsemblMetazoa" id="GBRI043504-PA"/>
    </source>
</evidence>
<protein>
    <submittedName>
        <fullName evidence="2">Uncharacterized protein</fullName>
    </submittedName>
</protein>